<comment type="caution">
    <text evidence="1">The sequence shown here is derived from an EMBL/GenBank/DDBJ whole genome shotgun (WGS) entry which is preliminary data.</text>
</comment>
<accession>R6IL95</accession>
<organism evidence="1">
    <name type="scientific">Phascolarctobacterium faecium</name>
    <dbReference type="NCBI Taxonomy" id="33025"/>
    <lineage>
        <taxon>Bacteria</taxon>
        <taxon>Bacillati</taxon>
        <taxon>Bacillota</taxon>
        <taxon>Negativicutes</taxon>
        <taxon>Acidaminococcales</taxon>
        <taxon>Acidaminococcaceae</taxon>
        <taxon>Phascolarctobacterium</taxon>
    </lineage>
</organism>
<dbReference type="HOGENOM" id="CLU_1414005_0_0_9"/>
<sequence length="192" mass="22232">MFDRERTIQMHSQKSDLPAFSVEFFDNSLDRFAGTAHSDDDFFRIRSTIIVEQTIFTSSQLVDLVHIFFNDTGQSFIVRVYRFTGLEIDIRILSSAANDRIIGIEPAITESSYRIIIDQFSQIVISQSFYFLNFVGSTETVKEVNKRNTTFDSRQMSHCRQIHNFLYSAFSKQRKTCLACSHNVLVVAENRQ</sequence>
<evidence type="ECO:0000313" key="1">
    <source>
        <dbReference type="EMBL" id="CDB46151.1"/>
    </source>
</evidence>
<dbReference type="EMBL" id="CBDS010000075">
    <property type="protein sequence ID" value="CDB46151.1"/>
    <property type="molecule type" value="Genomic_DNA"/>
</dbReference>
<gene>
    <name evidence="1" type="ORF">BN533_01208</name>
</gene>
<name>R6IL95_9FIRM</name>
<reference evidence="1" key="1">
    <citation type="submission" date="2012-11" db="EMBL/GenBank/DDBJ databases">
        <title>Dependencies among metagenomic species, viruses, plasmids and units of genetic variation.</title>
        <authorList>
            <person name="Nielsen H.B."/>
            <person name="Almeida M."/>
            <person name="Juncker A.S."/>
            <person name="Rasmussen S."/>
            <person name="Li J."/>
            <person name="Sunagawa S."/>
            <person name="Plichta D."/>
            <person name="Gautier L."/>
            <person name="Le Chatelier E."/>
            <person name="Peletier E."/>
            <person name="Bonde I."/>
            <person name="Nielsen T."/>
            <person name="Manichanh C."/>
            <person name="Arumugam M."/>
            <person name="Batto J."/>
            <person name="Santos M.B.Q.D."/>
            <person name="Blom N."/>
            <person name="Borruel N."/>
            <person name="Burgdorf K.S."/>
            <person name="Boumezbeur F."/>
            <person name="Casellas F."/>
            <person name="Dore J."/>
            <person name="Guarner F."/>
            <person name="Hansen T."/>
            <person name="Hildebrand F."/>
            <person name="Kaas R.S."/>
            <person name="Kennedy S."/>
            <person name="Kristiansen K."/>
            <person name="Kultima J.R."/>
            <person name="Leonard P."/>
            <person name="Levenez F."/>
            <person name="Lund O."/>
            <person name="Moumen B."/>
            <person name="Le Paslier D."/>
            <person name="Pons N."/>
            <person name="Pedersen O."/>
            <person name="Prifti E."/>
            <person name="Qin J."/>
            <person name="Raes J."/>
            <person name="Tap J."/>
            <person name="Tims S."/>
            <person name="Ussery D.W."/>
            <person name="Yamada T."/>
            <person name="MetaHit consortium"/>
            <person name="Renault P."/>
            <person name="Sicheritz-Ponten T."/>
            <person name="Bork P."/>
            <person name="Wang J."/>
            <person name="Brunak S."/>
            <person name="Ehrlich S.D."/>
        </authorList>
    </citation>
    <scope>NUCLEOTIDE SEQUENCE [LARGE SCALE GENOMIC DNA]</scope>
</reference>
<proteinExistence type="predicted"/>
<protein>
    <submittedName>
        <fullName evidence="1">Uncharacterized protein</fullName>
    </submittedName>
</protein>
<dbReference type="AlphaFoldDB" id="R6IL95"/>